<sequence length="973" mass="108797">MLAYKALLLLLPALASAAPLLTAVDTLQKRQRSEYGVASQQPNFSGDVTQCQGYAVEDGSVKETDTGGLTARLNLLSKCLAYGTDIDSLMLSVEYETEHRLHVHIYDTQLRQYQLGENVLPRPKRSLVGSDSAGKSDIKFEYENNPFAFWVIRKSDGQVLFDTRQEGMPTYNDAAEIQGKWVNHTVISANPLVFEDQYLQLSSKLPINANLYGLGEVVAGSGYKRNSSCTVQTMWARDAADPLDENIYGIHPIYLEARYDEAKDTVVSHGVFLRNSNGMDIVLRDGVIQYRVIGGTLDFYIFSGPSSYDVNEQYVQTVGLPIIPPEWSLGFHLLRWGLSSANETLAMTNRMREAGIPLETQWNDIDWMRSYREFQFNQNYGEADYKNLVNTLHERHQHYIPIVDGAIGHPLNDTDRLDIYDRGHELDVWMKNPDGTEFVGVVWPTFAVFPDWFHPKMYDVWEEAFYNFSQVVDFDGIWYDMNEPSSFINRSAIDKNTTLENTTVVPPDYSDIHLPKTWPEGYWPDESGISGNITVNGTLTYGANGTAPKNDALKKRNTVLAARDNNYAKIPYVDVPPYPIRNLAGPDLADHTVSPNATHYGGLEEYNVHNVWGTMGGETTFNALAKLKPGKRPFIVSRSTFSGAGRSVHHWLGDNFATFAYMKRSIQGILQFNLFGIPMVGPDVCGFNGNSDEELCNRWMQLGAFYPFFRNHNIKAAIDQAPYVWDSVREASIKAIAARYSLLPYWSTLFSKASQVGTPVVAPLFYEFPSSSYFDNDYQFLIGPSVIVTPVLQPNESTVTGQFPITNGVFWVDWWTHGKLNTSATGEATLDLPLGNIGVHVRSGSILLLYHEPAYTVKETKDGGYSVLVVLDGHGSAQGDAKVDDGESFPVVEQTCLSFTSSNSKTLTSKPEGNFYIPGNLKSATIVGVWNKPDVTVNGNKVDDSQVEYDETVGRVKITALNVDVNKEFEIKW</sequence>
<dbReference type="Gene3D" id="3.20.20.80">
    <property type="entry name" value="Glycosidases"/>
    <property type="match status" value="2"/>
</dbReference>
<accession>A0A1E3IBF9</accession>
<name>A0A1E3IBF9_9TREE</name>
<dbReference type="Proteomes" id="UP000094043">
    <property type="component" value="Chromosome 4"/>
</dbReference>
<keyword evidence="4" id="KW-0325">Glycoprotein</keyword>
<dbReference type="PROSITE" id="PS00707">
    <property type="entry name" value="GLYCOSYL_HYDROL_F31_2"/>
    <property type="match status" value="1"/>
</dbReference>
<evidence type="ECO:0000313" key="8">
    <source>
        <dbReference type="Proteomes" id="UP000094043"/>
    </source>
</evidence>
<dbReference type="SUPFAM" id="SSF51011">
    <property type="entry name" value="Glycosyl hydrolase domain"/>
    <property type="match status" value="1"/>
</dbReference>
<dbReference type="VEuPathDB" id="FungiDB:L203_04443"/>
<dbReference type="InterPro" id="IPR030459">
    <property type="entry name" value="Glyco_hydro_31_CS"/>
</dbReference>
<keyword evidence="5 6" id="KW-0326">Glycosidase</keyword>
<evidence type="ECO:0000256" key="3">
    <source>
        <dbReference type="ARBA" id="ARBA00022801"/>
    </source>
</evidence>
<proteinExistence type="inferred from homology"/>
<dbReference type="PROSITE" id="PS00129">
    <property type="entry name" value="GLYCOSYL_HYDROL_F31_1"/>
    <property type="match status" value="1"/>
</dbReference>
<dbReference type="Gene3D" id="2.60.40.1760">
    <property type="entry name" value="glycosyl hydrolase (family 31)"/>
    <property type="match status" value="1"/>
</dbReference>
<dbReference type="InterPro" id="IPR013780">
    <property type="entry name" value="Glyco_hydro_b"/>
</dbReference>
<dbReference type="KEGG" id="cdep:91088318"/>
<keyword evidence="2" id="KW-0732">Signal</keyword>
<dbReference type="AlphaFoldDB" id="A0A1E3IBF9"/>
<comment type="similarity">
    <text evidence="1 6">Belongs to the glycosyl hydrolase 31 family.</text>
</comment>
<evidence type="ECO:0000256" key="1">
    <source>
        <dbReference type="ARBA" id="ARBA00007806"/>
    </source>
</evidence>
<evidence type="ECO:0000256" key="6">
    <source>
        <dbReference type="RuleBase" id="RU361185"/>
    </source>
</evidence>
<reference evidence="7" key="3">
    <citation type="submission" date="2024-01" db="EMBL/GenBank/DDBJ databases">
        <authorList>
            <person name="Coelho M.A."/>
            <person name="David-Palma M."/>
            <person name="Shea T."/>
            <person name="Sun S."/>
            <person name="Cuomo C.A."/>
            <person name="Heitman J."/>
        </authorList>
    </citation>
    <scope>NUCLEOTIDE SEQUENCE</scope>
    <source>
        <strain evidence="7">CBS 7841</strain>
    </source>
</reference>
<dbReference type="InterPro" id="IPR011013">
    <property type="entry name" value="Gal_mutarotase_sf_dom"/>
</dbReference>
<protein>
    <submittedName>
        <fullName evidence="7">Uncharacterized protein</fullName>
    </submittedName>
</protein>
<dbReference type="Pfam" id="PF21365">
    <property type="entry name" value="Glyco_hydro_31_3rd"/>
    <property type="match status" value="1"/>
</dbReference>
<reference evidence="7" key="2">
    <citation type="journal article" date="2022" name="Elife">
        <title>Obligate sexual reproduction of a homothallic fungus closely related to the Cryptococcus pathogenic species complex.</title>
        <authorList>
            <person name="Passer A.R."/>
            <person name="Clancey S.A."/>
            <person name="Shea T."/>
            <person name="David-Palma M."/>
            <person name="Averette A.F."/>
            <person name="Boekhout T."/>
            <person name="Porcel B.M."/>
            <person name="Nowrousian M."/>
            <person name="Cuomo C.A."/>
            <person name="Sun S."/>
            <person name="Heitman J."/>
            <person name="Coelho M.A."/>
        </authorList>
    </citation>
    <scope>NUCLEOTIDE SEQUENCE</scope>
    <source>
        <strain evidence="7">CBS 7841</strain>
    </source>
</reference>
<dbReference type="InterPro" id="IPR000322">
    <property type="entry name" value="Glyco_hydro_31_TIM"/>
</dbReference>
<dbReference type="GO" id="GO:0004553">
    <property type="term" value="F:hydrolase activity, hydrolyzing O-glycosyl compounds"/>
    <property type="evidence" value="ECO:0007669"/>
    <property type="project" value="InterPro"/>
</dbReference>
<dbReference type="Pfam" id="PF01055">
    <property type="entry name" value="Glyco_hydro_31_2nd"/>
    <property type="match status" value="1"/>
</dbReference>
<dbReference type="InterPro" id="IPR017853">
    <property type="entry name" value="GH"/>
</dbReference>
<keyword evidence="3 6" id="KW-0378">Hydrolase</keyword>
<dbReference type="SUPFAM" id="SSF51445">
    <property type="entry name" value="(Trans)glycosidases"/>
    <property type="match status" value="1"/>
</dbReference>
<reference evidence="7" key="1">
    <citation type="submission" date="2016-06" db="EMBL/GenBank/DDBJ databases">
        <authorList>
            <person name="Cuomo C."/>
            <person name="Litvintseva A."/>
            <person name="Heitman J."/>
            <person name="Chen Y."/>
            <person name="Sun S."/>
            <person name="Springer D."/>
            <person name="Dromer F."/>
            <person name="Young S."/>
            <person name="Zeng Q."/>
            <person name="Chapman S."/>
            <person name="Gujja S."/>
            <person name="Saif S."/>
            <person name="Birren B."/>
        </authorList>
    </citation>
    <scope>NUCLEOTIDE SEQUENCE</scope>
    <source>
        <strain evidence="7">CBS 7841</strain>
    </source>
</reference>
<dbReference type="PANTHER" id="PTHR22762:SF133">
    <property type="entry name" value="P-TYPE DOMAIN-CONTAINING PROTEIN"/>
    <property type="match status" value="1"/>
</dbReference>
<evidence type="ECO:0000256" key="2">
    <source>
        <dbReference type="ARBA" id="ARBA00022729"/>
    </source>
</evidence>
<evidence type="ECO:0000256" key="4">
    <source>
        <dbReference type="ARBA" id="ARBA00023180"/>
    </source>
</evidence>
<dbReference type="OrthoDB" id="5839090at2759"/>
<dbReference type="EMBL" id="CP143787">
    <property type="protein sequence ID" value="WVN88893.1"/>
    <property type="molecule type" value="Genomic_DNA"/>
</dbReference>
<dbReference type="SUPFAM" id="SSF74650">
    <property type="entry name" value="Galactose mutarotase-like"/>
    <property type="match status" value="1"/>
</dbReference>
<dbReference type="CDD" id="cd14752">
    <property type="entry name" value="GH31_N"/>
    <property type="match status" value="1"/>
</dbReference>
<dbReference type="GeneID" id="91088318"/>
<evidence type="ECO:0000313" key="7">
    <source>
        <dbReference type="EMBL" id="WVN88893.1"/>
    </source>
</evidence>
<dbReference type="InterPro" id="IPR048395">
    <property type="entry name" value="Glyco_hydro_31_C"/>
</dbReference>
<evidence type="ECO:0000256" key="5">
    <source>
        <dbReference type="ARBA" id="ARBA00023295"/>
    </source>
</evidence>
<dbReference type="InterPro" id="IPR030458">
    <property type="entry name" value="Glyco_hydro_31_AS"/>
</dbReference>
<dbReference type="RefSeq" id="XP_066069593.1">
    <property type="nucleotide sequence ID" value="XM_066213496.1"/>
</dbReference>
<gene>
    <name evidence="7" type="ORF">L203_104108</name>
</gene>
<dbReference type="CDD" id="cd06602">
    <property type="entry name" value="GH31_MGAM_SI_GAA"/>
    <property type="match status" value="1"/>
</dbReference>
<organism evidence="7 8">
    <name type="scientific">Cryptococcus depauperatus CBS 7841</name>
    <dbReference type="NCBI Taxonomy" id="1295531"/>
    <lineage>
        <taxon>Eukaryota</taxon>
        <taxon>Fungi</taxon>
        <taxon>Dikarya</taxon>
        <taxon>Basidiomycota</taxon>
        <taxon>Agaricomycotina</taxon>
        <taxon>Tremellomycetes</taxon>
        <taxon>Tremellales</taxon>
        <taxon>Cryptococcaceae</taxon>
        <taxon>Cryptococcus</taxon>
    </lineage>
</organism>
<dbReference type="Gene3D" id="2.60.40.1180">
    <property type="entry name" value="Golgi alpha-mannosidase II"/>
    <property type="match status" value="2"/>
</dbReference>
<dbReference type="PANTHER" id="PTHR22762">
    <property type="entry name" value="ALPHA-GLUCOSIDASE"/>
    <property type="match status" value="1"/>
</dbReference>
<dbReference type="GO" id="GO:0030246">
    <property type="term" value="F:carbohydrate binding"/>
    <property type="evidence" value="ECO:0007669"/>
    <property type="project" value="InterPro"/>
</dbReference>
<dbReference type="GO" id="GO:0005975">
    <property type="term" value="P:carbohydrate metabolic process"/>
    <property type="evidence" value="ECO:0007669"/>
    <property type="project" value="InterPro"/>
</dbReference>
<keyword evidence="8" id="KW-1185">Reference proteome</keyword>